<dbReference type="AlphaFoldDB" id="A0A2P2MC41"/>
<organism evidence="2">
    <name type="scientific">Rhizophora mucronata</name>
    <name type="common">Asiatic mangrove</name>
    <dbReference type="NCBI Taxonomy" id="61149"/>
    <lineage>
        <taxon>Eukaryota</taxon>
        <taxon>Viridiplantae</taxon>
        <taxon>Streptophyta</taxon>
        <taxon>Embryophyta</taxon>
        <taxon>Tracheophyta</taxon>
        <taxon>Spermatophyta</taxon>
        <taxon>Magnoliopsida</taxon>
        <taxon>eudicotyledons</taxon>
        <taxon>Gunneridae</taxon>
        <taxon>Pentapetalae</taxon>
        <taxon>rosids</taxon>
        <taxon>fabids</taxon>
        <taxon>Malpighiales</taxon>
        <taxon>Rhizophoraceae</taxon>
        <taxon>Rhizophora</taxon>
    </lineage>
</organism>
<dbReference type="EMBL" id="GGEC01047311">
    <property type="protein sequence ID" value="MBX27795.1"/>
    <property type="molecule type" value="Transcribed_RNA"/>
</dbReference>
<evidence type="ECO:0000256" key="1">
    <source>
        <dbReference type="SAM" id="Phobius"/>
    </source>
</evidence>
<keyword evidence="1" id="KW-0812">Transmembrane</keyword>
<keyword evidence="1" id="KW-0472">Membrane</keyword>
<evidence type="ECO:0000313" key="2">
    <source>
        <dbReference type="EMBL" id="MBX27795.1"/>
    </source>
</evidence>
<feature type="transmembrane region" description="Helical" evidence="1">
    <location>
        <begin position="12"/>
        <end position="32"/>
    </location>
</feature>
<keyword evidence="1" id="KW-1133">Transmembrane helix</keyword>
<proteinExistence type="predicted"/>
<name>A0A2P2MC41_RHIMU</name>
<reference evidence="2" key="1">
    <citation type="submission" date="2018-02" db="EMBL/GenBank/DDBJ databases">
        <title>Rhizophora mucronata_Transcriptome.</title>
        <authorList>
            <person name="Meera S.P."/>
            <person name="Sreeshan A."/>
            <person name="Augustine A."/>
        </authorList>
    </citation>
    <scope>NUCLEOTIDE SEQUENCE</scope>
    <source>
        <tissue evidence="2">Leaf</tissue>
    </source>
</reference>
<accession>A0A2P2MC41</accession>
<sequence>MFLGVQATVSMIVLDLTMVASLVFGQFIYQVFFAK</sequence>
<protein>
    <submittedName>
        <fullName evidence="2">Uncharacterized protein</fullName>
    </submittedName>
</protein>